<proteinExistence type="predicted"/>
<feature type="compositionally biased region" description="Low complexity" evidence="1">
    <location>
        <begin position="267"/>
        <end position="280"/>
    </location>
</feature>
<evidence type="ECO:0000313" key="3">
    <source>
        <dbReference type="Proteomes" id="UP000185904"/>
    </source>
</evidence>
<dbReference type="RefSeq" id="XP_022496376.1">
    <property type="nucleotide sequence ID" value="XM_022647680.1"/>
</dbReference>
<dbReference type="GeneID" id="34592808"/>
<keyword evidence="3" id="KW-1185">Reference proteome</keyword>
<feature type="region of interest" description="Disordered" evidence="1">
    <location>
        <begin position="229"/>
        <end position="280"/>
    </location>
</feature>
<dbReference type="Proteomes" id="UP000185904">
    <property type="component" value="Unassembled WGS sequence"/>
</dbReference>
<dbReference type="OrthoDB" id="4363080at2759"/>
<gene>
    <name evidence="2" type="ORF">AYO20_09410</name>
</gene>
<evidence type="ECO:0000256" key="1">
    <source>
        <dbReference type="SAM" id="MobiDB-lite"/>
    </source>
</evidence>
<sequence>MALSNDSPPSIGEKESIIPILEAIDRYERGQFVPGGGLLKFYISELEHQELEEKLSENLFFQAKISRDFFPSERLFIIRRPTPIHECFLVKPFPGVVTEAAYSQDGKRLPHLADAYILDSNLDVRVLLAFDIQYKKNKASVSVWRPHAVPQDGEEAWITASETQVFREDNGEPNLDPRAGLRVNLRDFVSVELCETFENLEGSVFISCATLCTFLNQAEAKIDVKPRPRRKLVSRAPAPEEELNTDDERDMVRAKKHAEEKADRSRSFFQSSSLSMSEEG</sequence>
<accession>A0A178CHG0</accession>
<evidence type="ECO:0000313" key="2">
    <source>
        <dbReference type="EMBL" id="OAL28686.1"/>
    </source>
</evidence>
<protein>
    <submittedName>
        <fullName evidence="2">Uncharacterized protein</fullName>
    </submittedName>
</protein>
<dbReference type="AlphaFoldDB" id="A0A178CHG0"/>
<dbReference type="EMBL" id="LVCJ01000086">
    <property type="protein sequence ID" value="OAL28686.1"/>
    <property type="molecule type" value="Genomic_DNA"/>
</dbReference>
<reference evidence="2 3" key="1">
    <citation type="submission" date="2016-03" db="EMBL/GenBank/DDBJ databases">
        <title>The draft genome sequence of Fonsecaea nubica causative agent of cutaneous subcutaneous infection in human host.</title>
        <authorList>
            <person name="Costa F."/>
            <person name="Sybren D.H."/>
            <person name="Raittz R.T."/>
            <person name="Weiss V.A."/>
            <person name="Leao A.C."/>
            <person name="Gomes R."/>
            <person name="De Souza E.M."/>
            <person name="Pedrosa F.O."/>
            <person name="Steffens M.B."/>
            <person name="Bombassaro A."/>
            <person name="Tadra-Sfeir M.Z."/>
            <person name="Moreno L.F."/>
            <person name="Najafzadeh M.J."/>
            <person name="Felipe M.S."/>
            <person name="Teixeira M."/>
            <person name="Sun J."/>
            <person name="Xi L."/>
            <person name="Castro M.A."/>
            <person name="Vicente V.A."/>
        </authorList>
    </citation>
    <scope>NUCLEOTIDE SEQUENCE [LARGE SCALE GENOMIC DNA]</scope>
    <source>
        <strain evidence="2 3">CBS 269.64</strain>
    </source>
</reference>
<name>A0A178CHG0_9EURO</name>
<comment type="caution">
    <text evidence="2">The sequence shown here is derived from an EMBL/GenBank/DDBJ whole genome shotgun (WGS) entry which is preliminary data.</text>
</comment>
<organism evidence="2 3">
    <name type="scientific">Fonsecaea nubica</name>
    <dbReference type="NCBI Taxonomy" id="856822"/>
    <lineage>
        <taxon>Eukaryota</taxon>
        <taxon>Fungi</taxon>
        <taxon>Dikarya</taxon>
        <taxon>Ascomycota</taxon>
        <taxon>Pezizomycotina</taxon>
        <taxon>Eurotiomycetes</taxon>
        <taxon>Chaetothyriomycetidae</taxon>
        <taxon>Chaetothyriales</taxon>
        <taxon>Herpotrichiellaceae</taxon>
        <taxon>Fonsecaea</taxon>
    </lineage>
</organism>
<feature type="compositionally biased region" description="Basic and acidic residues" evidence="1">
    <location>
        <begin position="250"/>
        <end position="266"/>
    </location>
</feature>
<feature type="compositionally biased region" description="Acidic residues" evidence="1">
    <location>
        <begin position="239"/>
        <end position="249"/>
    </location>
</feature>